<gene>
    <name evidence="2" type="ORF">SAMN05421638_1099</name>
</gene>
<protein>
    <submittedName>
        <fullName evidence="2">Uncharacterized protein</fullName>
    </submittedName>
</protein>
<dbReference type="AlphaFoldDB" id="A0A1I3KZB2"/>
<feature type="compositionally biased region" description="Polar residues" evidence="1">
    <location>
        <begin position="39"/>
        <end position="52"/>
    </location>
</feature>
<organism evidence="2 3">
    <name type="scientific">Kaistella treverensis</name>
    <dbReference type="NCBI Taxonomy" id="631455"/>
    <lineage>
        <taxon>Bacteria</taxon>
        <taxon>Pseudomonadati</taxon>
        <taxon>Bacteroidota</taxon>
        <taxon>Flavobacteriia</taxon>
        <taxon>Flavobacteriales</taxon>
        <taxon>Weeksellaceae</taxon>
        <taxon>Chryseobacterium group</taxon>
        <taxon>Kaistella</taxon>
    </lineage>
</organism>
<keyword evidence="3" id="KW-1185">Reference proteome</keyword>
<reference evidence="3" key="1">
    <citation type="submission" date="2016-10" db="EMBL/GenBank/DDBJ databases">
        <authorList>
            <person name="Varghese N."/>
            <person name="Submissions S."/>
        </authorList>
    </citation>
    <scope>NUCLEOTIDE SEQUENCE [LARGE SCALE GENOMIC DNA]</scope>
    <source>
        <strain evidence="3">DSM 22251</strain>
    </source>
</reference>
<feature type="region of interest" description="Disordered" evidence="1">
    <location>
        <begin position="23"/>
        <end position="52"/>
    </location>
</feature>
<proteinExistence type="predicted"/>
<dbReference type="EMBL" id="FORQ01000001">
    <property type="protein sequence ID" value="SFI77714.1"/>
    <property type="molecule type" value="Genomic_DNA"/>
</dbReference>
<dbReference type="RefSeq" id="WP_089819285.1">
    <property type="nucleotide sequence ID" value="NZ_FORQ01000001.1"/>
</dbReference>
<name>A0A1I3KZB2_9FLAO</name>
<sequence>MFLKIAFGLMTLLSAQTCEKQTKTTSENQENLPEKQLKTDSAQFGNSKKNAENSANFSENFAVKDSAFIYLNEGENRFFKEFEMNITFKKMLEDSRCPKDVKCIWQGNAKAEIELTGTYTRPVTLELSTINDAKKGFSNSKQFNGYLISLVEVSPKTTSAKNFEALKLHYKIKLQIEKIGAK</sequence>
<evidence type="ECO:0000313" key="3">
    <source>
        <dbReference type="Proteomes" id="UP000242560"/>
    </source>
</evidence>
<evidence type="ECO:0000256" key="1">
    <source>
        <dbReference type="SAM" id="MobiDB-lite"/>
    </source>
</evidence>
<evidence type="ECO:0000313" key="2">
    <source>
        <dbReference type="EMBL" id="SFI77714.1"/>
    </source>
</evidence>
<accession>A0A1I3KZB2</accession>
<dbReference type="Proteomes" id="UP000242560">
    <property type="component" value="Unassembled WGS sequence"/>
</dbReference>